<protein>
    <submittedName>
        <fullName evidence="2">Uncharacterized protein</fullName>
    </submittedName>
</protein>
<organism evidence="2 3">
    <name type="scientific">Aliivibrio fischeri</name>
    <name type="common">Vibrio fischeri</name>
    <dbReference type="NCBI Taxonomy" id="668"/>
    <lineage>
        <taxon>Bacteria</taxon>
        <taxon>Pseudomonadati</taxon>
        <taxon>Pseudomonadota</taxon>
        <taxon>Gammaproteobacteria</taxon>
        <taxon>Vibrionales</taxon>
        <taxon>Vibrionaceae</taxon>
        <taxon>Aliivibrio</taxon>
    </lineage>
</organism>
<dbReference type="EMBL" id="WOBO01000005">
    <property type="protein sequence ID" value="MUK44886.1"/>
    <property type="molecule type" value="Genomic_DNA"/>
</dbReference>
<proteinExistence type="predicted"/>
<keyword evidence="1" id="KW-0812">Transmembrane</keyword>
<feature type="transmembrane region" description="Helical" evidence="1">
    <location>
        <begin position="35"/>
        <end position="55"/>
    </location>
</feature>
<gene>
    <name evidence="2" type="ORF">GNP77_05780</name>
</gene>
<dbReference type="Proteomes" id="UP000435323">
    <property type="component" value="Unassembled WGS sequence"/>
</dbReference>
<keyword evidence="1" id="KW-0472">Membrane</keyword>
<sequence length="93" mass="10393">MKTSIYKLLGGLFTFFVIGQIATMLQVITTMGDQYVLGVVSILLQLIQTICAYTLASTFWHNKPNKLKLFGIYVLITLCATIIIKFLTISLTN</sequence>
<evidence type="ECO:0000313" key="2">
    <source>
        <dbReference type="EMBL" id="MUK44886.1"/>
    </source>
</evidence>
<keyword evidence="1" id="KW-1133">Transmembrane helix</keyword>
<dbReference type="RefSeq" id="WP_155657475.1">
    <property type="nucleotide sequence ID" value="NZ_WOBO01000005.1"/>
</dbReference>
<reference evidence="2 3" key="1">
    <citation type="submission" date="2019-11" db="EMBL/GenBank/DDBJ databases">
        <title>Using colonization assays and comparative genomics to discover symbiosis behaviors and factors in Vibrio fischeri.</title>
        <authorList>
            <person name="Bongrand C."/>
            <person name="Moriano-Gutierrez S."/>
            <person name="Arevalo P."/>
            <person name="Mcfall-Ngai M."/>
            <person name="Visick K."/>
            <person name="Polz M.F."/>
            <person name="Ruby E.G."/>
        </authorList>
    </citation>
    <scope>NUCLEOTIDE SEQUENCE [LARGE SCALE GENOMIC DNA]</scope>
    <source>
        <strain evidence="3">emors.3.2</strain>
    </source>
</reference>
<accession>A0A6N3YWT7</accession>
<dbReference type="AlphaFoldDB" id="A0A6N3YWT7"/>
<name>A0A6N3YWT7_ALIFS</name>
<feature type="transmembrane region" description="Helical" evidence="1">
    <location>
        <begin position="67"/>
        <end position="87"/>
    </location>
</feature>
<feature type="transmembrane region" description="Helical" evidence="1">
    <location>
        <begin position="12"/>
        <end position="29"/>
    </location>
</feature>
<comment type="caution">
    <text evidence="2">The sequence shown here is derived from an EMBL/GenBank/DDBJ whole genome shotgun (WGS) entry which is preliminary data.</text>
</comment>
<evidence type="ECO:0000256" key="1">
    <source>
        <dbReference type="SAM" id="Phobius"/>
    </source>
</evidence>
<evidence type="ECO:0000313" key="3">
    <source>
        <dbReference type="Proteomes" id="UP000435323"/>
    </source>
</evidence>